<protein>
    <recommendedName>
        <fullName evidence="3">DUF1365 domain-containing protein</fullName>
    </recommendedName>
</protein>
<dbReference type="RefSeq" id="WP_114101929.1">
    <property type="nucleotide sequence ID" value="NZ_JPWF01000005.1"/>
</dbReference>
<comment type="caution">
    <text evidence="1">The sequence shown here is derived from an EMBL/GenBank/DDBJ whole genome shotgun (WGS) entry which is preliminary data.</text>
</comment>
<dbReference type="AlphaFoldDB" id="A0A367W7H6"/>
<dbReference type="InterPro" id="IPR010775">
    <property type="entry name" value="DUF1365"/>
</dbReference>
<dbReference type="Pfam" id="PF07103">
    <property type="entry name" value="DUF1365"/>
    <property type="match status" value="1"/>
</dbReference>
<evidence type="ECO:0000313" key="2">
    <source>
        <dbReference type="Proteomes" id="UP000253226"/>
    </source>
</evidence>
<reference evidence="1 2" key="1">
    <citation type="submission" date="2014-07" db="EMBL/GenBank/DDBJ databases">
        <title>Draft genome sequence of Thalassospira profundimaris 35.</title>
        <authorList>
            <person name="Lai Q."/>
            <person name="Shao Z."/>
        </authorList>
    </citation>
    <scope>NUCLEOTIDE SEQUENCE [LARGE SCALE GENOMIC DNA]</scope>
    <source>
        <strain evidence="1 2">35</strain>
    </source>
</reference>
<organism evidence="1 2">
    <name type="scientific">Thalassospira profundimaris</name>
    <dbReference type="NCBI Taxonomy" id="502049"/>
    <lineage>
        <taxon>Bacteria</taxon>
        <taxon>Pseudomonadati</taxon>
        <taxon>Pseudomonadota</taxon>
        <taxon>Alphaproteobacteria</taxon>
        <taxon>Rhodospirillales</taxon>
        <taxon>Thalassospiraceae</taxon>
        <taxon>Thalassospira</taxon>
    </lineage>
</organism>
<evidence type="ECO:0000313" key="1">
    <source>
        <dbReference type="EMBL" id="RCK37376.1"/>
    </source>
</evidence>
<proteinExistence type="predicted"/>
<dbReference type="Proteomes" id="UP000253226">
    <property type="component" value="Unassembled WGS sequence"/>
</dbReference>
<dbReference type="EMBL" id="JPWF01000005">
    <property type="protein sequence ID" value="RCK37376.1"/>
    <property type="molecule type" value="Genomic_DNA"/>
</dbReference>
<accession>A0A367W7H6</accession>
<dbReference type="PANTHER" id="PTHR33973:SF4">
    <property type="entry name" value="OS07G0153300 PROTEIN"/>
    <property type="match status" value="1"/>
</dbReference>
<dbReference type="PANTHER" id="PTHR33973">
    <property type="entry name" value="OS07G0153300 PROTEIN"/>
    <property type="match status" value="1"/>
</dbReference>
<dbReference type="OrthoDB" id="9778801at2"/>
<name>A0A367W7H6_9PROT</name>
<gene>
    <name evidence="1" type="ORF">TH19_08875</name>
</gene>
<sequence>MTGSSQKEHWASGLYEGVVTHHRLRPKEHKLRYSVFSFLLDLDEIDDIASRLKLFSRNRFNLFSFHDDDYADGSGKDLRDRLGSILADHGLGDCADKIRLLCYPRLLGFVFNPLSVYFCYRADGTIGAVLYEVSNTFGDRHSYLIPVSDDALDDKGVLRQSCAKGFYVSPFIDMVADYHFRIRVPGENVAVVIRETDAKGAFLNAAFVGDRNSLSDRKLFGAFIRYPLMTLKVVAGIHWEALHLWRKGMTFHKRPAPPQSAVTYVLETGTAAAQAGKR</sequence>
<evidence type="ECO:0008006" key="3">
    <source>
        <dbReference type="Google" id="ProtNLM"/>
    </source>
</evidence>